<organism evidence="1 2">
    <name type="scientific">Neisseria sicca VK64</name>
    <dbReference type="NCBI Taxonomy" id="1095748"/>
    <lineage>
        <taxon>Bacteria</taxon>
        <taxon>Pseudomonadati</taxon>
        <taxon>Pseudomonadota</taxon>
        <taxon>Betaproteobacteria</taxon>
        <taxon>Neisseriales</taxon>
        <taxon>Neisseriaceae</taxon>
        <taxon>Neisseria</taxon>
    </lineage>
</organism>
<protein>
    <submittedName>
        <fullName evidence="1">Uncharacterized protein</fullName>
    </submittedName>
</protein>
<dbReference type="EMBL" id="AJMT01000087">
    <property type="protein sequence ID" value="EIG29124.1"/>
    <property type="molecule type" value="Genomic_DNA"/>
</dbReference>
<dbReference type="PATRIC" id="fig|1095748.3.peg.1141"/>
<dbReference type="AlphaFoldDB" id="I2NTG3"/>
<comment type="caution">
    <text evidence="1">The sequence shown here is derived from an EMBL/GenBank/DDBJ whole genome shotgun (WGS) entry which is preliminary data.</text>
</comment>
<gene>
    <name evidence="1" type="ORF">HMPREF1051_0876</name>
</gene>
<name>I2NTG3_NEISI</name>
<sequence length="76" mass="8737">MKEGRLKTGNRFQTTFFILKSKSAVKIRKTHDYLVKYVFTTSAIFMKKMGGATNESENSSWTATLASRMFKVYLDV</sequence>
<evidence type="ECO:0000313" key="1">
    <source>
        <dbReference type="EMBL" id="EIG29124.1"/>
    </source>
</evidence>
<proteinExistence type="predicted"/>
<evidence type="ECO:0000313" key="2">
    <source>
        <dbReference type="Proteomes" id="UP000004473"/>
    </source>
</evidence>
<dbReference type="Proteomes" id="UP000004473">
    <property type="component" value="Unassembled WGS sequence"/>
</dbReference>
<accession>I2NTG3</accession>
<reference evidence="1 2" key="1">
    <citation type="submission" date="2012-04" db="EMBL/GenBank/DDBJ databases">
        <authorList>
            <person name="Harkins D.M."/>
            <person name="Madupu R."/>
            <person name="Durkin A.S."/>
            <person name="Torralba M."/>
            <person name="Methe B."/>
            <person name="Sutton G.G."/>
            <person name="Nelson K.E."/>
        </authorList>
    </citation>
    <scope>NUCLEOTIDE SEQUENCE [LARGE SCALE GENOMIC DNA]</scope>
    <source>
        <strain evidence="1 2">VK64</strain>
    </source>
</reference>